<dbReference type="InterPro" id="IPR005855">
    <property type="entry name" value="GFAT"/>
</dbReference>
<dbReference type="NCBIfam" id="TIGR01135">
    <property type="entry name" value="glmS"/>
    <property type="match status" value="1"/>
</dbReference>
<dbReference type="Gene3D" id="3.40.50.10490">
    <property type="entry name" value="Glucose-6-phosphate isomerase like protein, domain 1"/>
    <property type="match status" value="2"/>
</dbReference>
<dbReference type="GO" id="GO:0097367">
    <property type="term" value="F:carbohydrate derivative binding"/>
    <property type="evidence" value="ECO:0007669"/>
    <property type="project" value="InterPro"/>
</dbReference>
<dbReference type="InterPro" id="IPR001347">
    <property type="entry name" value="SIS_dom"/>
</dbReference>
<dbReference type="FunFam" id="3.60.20.10:FF:000006">
    <property type="entry name" value="Glutamine--fructose-6-phosphate aminotransferase [isomerizing]"/>
    <property type="match status" value="1"/>
</dbReference>
<dbReference type="PROSITE" id="PS51278">
    <property type="entry name" value="GATASE_TYPE_2"/>
    <property type="match status" value="1"/>
</dbReference>
<dbReference type="SUPFAM" id="SSF53697">
    <property type="entry name" value="SIS domain"/>
    <property type="match status" value="1"/>
</dbReference>
<dbReference type="CDD" id="cd05008">
    <property type="entry name" value="SIS_GlmS_GlmD_1"/>
    <property type="match status" value="1"/>
</dbReference>
<keyword evidence="8" id="KW-0677">Repeat</keyword>
<dbReference type="AlphaFoldDB" id="A0A1T4JH96"/>
<accession>A0A1T4JH96</accession>
<dbReference type="InterPro" id="IPR047084">
    <property type="entry name" value="GFAT_N"/>
</dbReference>
<dbReference type="SUPFAM" id="SSF56235">
    <property type="entry name" value="N-terminal nucleophile aminohydrolases (Ntn hydrolases)"/>
    <property type="match status" value="1"/>
</dbReference>
<protein>
    <recommendedName>
        <fullName evidence="4">Glutamine--fructose-6-phosphate aminotransferase [isomerizing]</fullName>
        <ecNumber evidence="3">2.6.1.16</ecNumber>
    </recommendedName>
</protein>
<feature type="domain" description="SIS" evidence="11">
    <location>
        <begin position="286"/>
        <end position="426"/>
    </location>
</feature>
<dbReference type="Proteomes" id="UP000190423">
    <property type="component" value="Unassembled WGS sequence"/>
</dbReference>
<evidence type="ECO:0000256" key="5">
    <source>
        <dbReference type="ARBA" id="ARBA00022490"/>
    </source>
</evidence>
<evidence type="ECO:0000256" key="1">
    <source>
        <dbReference type="ARBA" id="ARBA00001031"/>
    </source>
</evidence>
<keyword evidence="5" id="KW-0963">Cytoplasm</keyword>
<dbReference type="EC" id="2.6.1.16" evidence="3"/>
<keyword evidence="9" id="KW-0315">Glutamine amidotransferase</keyword>
<dbReference type="InterPro" id="IPR029055">
    <property type="entry name" value="Ntn_hydrolases_N"/>
</dbReference>
<gene>
    <name evidence="12" type="ORF">SAMN02745149_00035</name>
</gene>
<sequence length="610" mass="67366">MCGIVGYVGTENAVPYLINGLKKLEYRGYDSSGIIVGKIEGGEPKFYLYKKAGKLSQLVGVLPKELSGSWGIGHTRWATHGMVTDLNAHPFYGNRNKVAAVHNGIIENFQQLRADLQKEGVEFSSETDSEVIPNLVEKHYSGNLLDAVQKALNEVIGTYALAITCVDEPDKIVVAKRGGPLVIGLSDNAYYIASDVNAIVGNTTRVIYLEDGDIVEVTKDGLKFPNVINNDYAKRVEEITINAHETEKCGYETYMEKEINEQPESIERAFAGRIDMENATAKMSGFEDDIFKRTKKICCMSAGTSWYASYEGCLLFEQIARIFAYTEFSSELRYKNPLVGEDDVYLAVSQSGETADTIYAMKEIQEKGGKVFGICNVVSSTIARQSNGGAFIHAGPEIAVASTKAFSNTLIIFYLLALKFARQRGMSKEDGLKFIKQIMQQPRLVKETLMNREKIHAVAKKYCGAKDFLFLGRGLMYPIALEGALKLKEISYIHAEAFAAGEIKHGPIAMVNENAPSVFLVPDDYLREKVISNIKEIKARKGPVIAIGVEGDTELEAIVDDFIAVPKVENPVFYAIPMVAVCQLFAFYCARELGKDVDQPRNLAKSVTVE</sequence>
<name>A0A1T4JH96_TREPO</name>
<dbReference type="InterPro" id="IPR046348">
    <property type="entry name" value="SIS_dom_sf"/>
</dbReference>
<evidence type="ECO:0000313" key="13">
    <source>
        <dbReference type="Proteomes" id="UP000190423"/>
    </source>
</evidence>
<dbReference type="InterPro" id="IPR017932">
    <property type="entry name" value="GATase_2_dom"/>
</dbReference>
<dbReference type="STRING" id="261392.SAMN02745149_00035"/>
<dbReference type="NCBIfam" id="NF001484">
    <property type="entry name" value="PRK00331.1"/>
    <property type="match status" value="1"/>
</dbReference>
<evidence type="ECO:0000259" key="11">
    <source>
        <dbReference type="PROSITE" id="PS51464"/>
    </source>
</evidence>
<dbReference type="FunFam" id="3.40.50.10490:FF:000001">
    <property type="entry name" value="Glutamine--fructose-6-phosphate aminotransferase [isomerizing]"/>
    <property type="match status" value="1"/>
</dbReference>
<evidence type="ECO:0000256" key="6">
    <source>
        <dbReference type="ARBA" id="ARBA00022576"/>
    </source>
</evidence>
<dbReference type="Pfam" id="PF13522">
    <property type="entry name" value="GATase_6"/>
    <property type="match status" value="1"/>
</dbReference>
<dbReference type="Pfam" id="PF01380">
    <property type="entry name" value="SIS"/>
    <property type="match status" value="2"/>
</dbReference>
<dbReference type="EMBL" id="FUWG01000002">
    <property type="protein sequence ID" value="SJZ29534.1"/>
    <property type="molecule type" value="Genomic_DNA"/>
</dbReference>
<keyword evidence="6 12" id="KW-0032">Aminotransferase</keyword>
<evidence type="ECO:0000256" key="9">
    <source>
        <dbReference type="ARBA" id="ARBA00022962"/>
    </source>
</evidence>
<evidence type="ECO:0000256" key="4">
    <source>
        <dbReference type="ARBA" id="ARBA00016090"/>
    </source>
</evidence>
<dbReference type="GO" id="GO:0006487">
    <property type="term" value="P:protein N-linked glycosylation"/>
    <property type="evidence" value="ECO:0007669"/>
    <property type="project" value="TreeGrafter"/>
</dbReference>
<dbReference type="InterPro" id="IPR035490">
    <property type="entry name" value="GlmS/FrlB_SIS"/>
</dbReference>
<dbReference type="CDD" id="cd00714">
    <property type="entry name" value="GFAT"/>
    <property type="match status" value="1"/>
</dbReference>
<evidence type="ECO:0000256" key="2">
    <source>
        <dbReference type="ARBA" id="ARBA00004496"/>
    </source>
</evidence>
<comment type="catalytic activity">
    <reaction evidence="1">
        <text>D-fructose 6-phosphate + L-glutamine = D-glucosamine 6-phosphate + L-glutamate</text>
        <dbReference type="Rhea" id="RHEA:13237"/>
        <dbReference type="ChEBI" id="CHEBI:29985"/>
        <dbReference type="ChEBI" id="CHEBI:58359"/>
        <dbReference type="ChEBI" id="CHEBI:58725"/>
        <dbReference type="ChEBI" id="CHEBI:61527"/>
        <dbReference type="EC" id="2.6.1.16"/>
    </reaction>
</comment>
<dbReference type="OrthoDB" id="106547at2"/>
<dbReference type="Gene3D" id="3.60.20.10">
    <property type="entry name" value="Glutamine Phosphoribosylpyrophosphate, subunit 1, domain 1"/>
    <property type="match status" value="1"/>
</dbReference>
<evidence type="ECO:0000256" key="3">
    <source>
        <dbReference type="ARBA" id="ARBA00012916"/>
    </source>
</evidence>
<feature type="domain" description="SIS" evidence="11">
    <location>
        <begin position="458"/>
        <end position="600"/>
    </location>
</feature>
<dbReference type="PROSITE" id="PS51464">
    <property type="entry name" value="SIS"/>
    <property type="match status" value="2"/>
</dbReference>
<evidence type="ECO:0000256" key="8">
    <source>
        <dbReference type="ARBA" id="ARBA00022737"/>
    </source>
</evidence>
<dbReference type="PANTHER" id="PTHR10937:SF0">
    <property type="entry name" value="GLUTAMINE--FRUCTOSE-6-PHOSPHATE TRANSAMINASE (ISOMERIZING)"/>
    <property type="match status" value="1"/>
</dbReference>
<organism evidence="12 13">
    <name type="scientific">Treponema porcinum</name>
    <dbReference type="NCBI Taxonomy" id="261392"/>
    <lineage>
        <taxon>Bacteria</taxon>
        <taxon>Pseudomonadati</taxon>
        <taxon>Spirochaetota</taxon>
        <taxon>Spirochaetia</taxon>
        <taxon>Spirochaetales</taxon>
        <taxon>Treponemataceae</taxon>
        <taxon>Treponema</taxon>
    </lineage>
</organism>
<feature type="domain" description="Glutamine amidotransferase type-2" evidence="10">
    <location>
        <begin position="2"/>
        <end position="220"/>
    </location>
</feature>
<keyword evidence="7 12" id="KW-0808">Transferase</keyword>
<dbReference type="CDD" id="cd05009">
    <property type="entry name" value="SIS_GlmS_GlmD_2"/>
    <property type="match status" value="1"/>
</dbReference>
<dbReference type="GO" id="GO:0006047">
    <property type="term" value="P:UDP-N-acetylglucosamine metabolic process"/>
    <property type="evidence" value="ECO:0007669"/>
    <property type="project" value="TreeGrafter"/>
</dbReference>
<dbReference type="PANTHER" id="PTHR10937">
    <property type="entry name" value="GLUCOSAMINE--FRUCTOSE-6-PHOSPHATE AMINOTRANSFERASE, ISOMERIZING"/>
    <property type="match status" value="1"/>
</dbReference>
<dbReference type="GO" id="GO:0004360">
    <property type="term" value="F:glutamine-fructose-6-phosphate transaminase (isomerizing) activity"/>
    <property type="evidence" value="ECO:0007669"/>
    <property type="project" value="UniProtKB-EC"/>
</dbReference>
<evidence type="ECO:0000313" key="12">
    <source>
        <dbReference type="EMBL" id="SJZ29534.1"/>
    </source>
</evidence>
<dbReference type="GO" id="GO:0005829">
    <property type="term" value="C:cytosol"/>
    <property type="evidence" value="ECO:0007669"/>
    <property type="project" value="TreeGrafter"/>
</dbReference>
<dbReference type="GeneID" id="78315359"/>
<proteinExistence type="predicted"/>
<reference evidence="12 13" key="1">
    <citation type="submission" date="2017-02" db="EMBL/GenBank/DDBJ databases">
        <authorList>
            <person name="Peterson S.W."/>
        </authorList>
    </citation>
    <scope>NUCLEOTIDE SEQUENCE [LARGE SCALE GENOMIC DNA]</scope>
    <source>
        <strain evidence="12 13">ATCC BAA-908</strain>
    </source>
</reference>
<dbReference type="GO" id="GO:0006002">
    <property type="term" value="P:fructose 6-phosphate metabolic process"/>
    <property type="evidence" value="ECO:0007669"/>
    <property type="project" value="TreeGrafter"/>
</dbReference>
<dbReference type="InterPro" id="IPR035466">
    <property type="entry name" value="GlmS/AgaS_SIS"/>
</dbReference>
<evidence type="ECO:0000259" key="10">
    <source>
        <dbReference type="PROSITE" id="PS51278"/>
    </source>
</evidence>
<keyword evidence="13" id="KW-1185">Reference proteome</keyword>
<comment type="subcellular location">
    <subcellularLocation>
        <location evidence="2">Cytoplasm</location>
    </subcellularLocation>
</comment>
<evidence type="ECO:0000256" key="7">
    <source>
        <dbReference type="ARBA" id="ARBA00022679"/>
    </source>
</evidence>
<dbReference type="RefSeq" id="WP_078931964.1">
    <property type="nucleotide sequence ID" value="NZ_FUWG01000002.1"/>
</dbReference>